<evidence type="ECO:0000313" key="2">
    <source>
        <dbReference type="Proteomes" id="UP000254510"/>
    </source>
</evidence>
<protein>
    <submittedName>
        <fullName evidence="1">Uncharacterized protein</fullName>
    </submittedName>
</protein>
<gene>
    <name evidence="1" type="ORF">NCTC13767_02472</name>
</gene>
<name>A0A380KAP6_9STRE</name>
<organism evidence="1 2">
    <name type="scientific">Streptococcus gallolyticus</name>
    <dbReference type="NCBI Taxonomy" id="315405"/>
    <lineage>
        <taxon>Bacteria</taxon>
        <taxon>Bacillati</taxon>
        <taxon>Bacillota</taxon>
        <taxon>Bacilli</taxon>
        <taxon>Lactobacillales</taxon>
        <taxon>Streptococcaceae</taxon>
        <taxon>Streptococcus</taxon>
    </lineage>
</organism>
<dbReference type="AlphaFoldDB" id="A0A380KAP6"/>
<dbReference type="EMBL" id="UHFM01000006">
    <property type="protein sequence ID" value="SUN62011.1"/>
    <property type="molecule type" value="Genomic_DNA"/>
</dbReference>
<reference evidence="1 2" key="1">
    <citation type="submission" date="2018-06" db="EMBL/GenBank/DDBJ databases">
        <authorList>
            <consortium name="Pathogen Informatics"/>
            <person name="Doyle S."/>
        </authorList>
    </citation>
    <scope>NUCLEOTIDE SEQUENCE [LARGE SCALE GENOMIC DNA]</scope>
    <source>
        <strain evidence="1 2">NCTC13767</strain>
    </source>
</reference>
<sequence length="38" mass="4375">MAKNKVLNITEIEDGVKKYLQIIVGMISSLNFWRCMTS</sequence>
<dbReference type="Proteomes" id="UP000254510">
    <property type="component" value="Unassembled WGS sequence"/>
</dbReference>
<evidence type="ECO:0000313" key="1">
    <source>
        <dbReference type="EMBL" id="SUN62011.1"/>
    </source>
</evidence>
<proteinExistence type="predicted"/>
<accession>A0A380KAP6</accession>